<dbReference type="RefSeq" id="XP_009856781.1">
    <property type="nucleotide sequence ID" value="XM_009858479.1"/>
</dbReference>
<accession>F8N1N3</accession>
<keyword evidence="2" id="KW-1185">Reference proteome</keyword>
<protein>
    <submittedName>
        <fullName evidence="1">Uncharacterized protein</fullName>
    </submittedName>
</protein>
<sequence length="143" mass="15750">MSRSVYIRGDKTLESLVTLMTRDQPPKLQTLQSLEPGKDLLIPGISLSYHSSSYTVDILHCRGAYSEVDDRGHSSKLKAHRDDHRKLPRLTDGVTALGDSLFPAEPQQWDIGSGYPQQNPQAALNPLLPVLRSRDLAIFTGGG</sequence>
<dbReference type="AlphaFoldDB" id="F8N1N3"/>
<dbReference type="VEuPathDB" id="FungiDB:NEUTE1DRAFT_115012"/>
<evidence type="ECO:0000313" key="2">
    <source>
        <dbReference type="Proteomes" id="UP000008065"/>
    </source>
</evidence>
<evidence type="ECO:0000313" key="1">
    <source>
        <dbReference type="EMBL" id="EGO53159.1"/>
    </source>
</evidence>
<dbReference type="HOGENOM" id="CLU_1806721_0_0_1"/>
<dbReference type="Proteomes" id="UP000008065">
    <property type="component" value="Unassembled WGS sequence"/>
</dbReference>
<reference evidence="2" key="1">
    <citation type="journal article" date="2011" name="Genetics">
        <title>Massive changes in genome architecture accompany the transition to self-fertility in the filamentous fungus Neurospora tetrasperma.</title>
        <authorList>
            <person name="Ellison C.E."/>
            <person name="Stajich J.E."/>
            <person name="Jacobson D.J."/>
            <person name="Natvig D.O."/>
            <person name="Lapidus A."/>
            <person name="Foster B."/>
            <person name="Aerts A."/>
            <person name="Riley R."/>
            <person name="Lindquist E.A."/>
            <person name="Grigoriev I.V."/>
            <person name="Taylor J.W."/>
        </authorList>
    </citation>
    <scope>NUCLEOTIDE SEQUENCE [LARGE SCALE GENOMIC DNA]</scope>
    <source>
        <strain evidence="2">FGSC 2508 / P0657</strain>
    </source>
</reference>
<gene>
    <name evidence="1" type="ORF">NEUTE1DRAFT_115012</name>
</gene>
<proteinExistence type="predicted"/>
<organism evidence="1 2">
    <name type="scientific">Neurospora tetrasperma (strain FGSC 2508 / ATCC MYA-4615 / P0657)</name>
    <dbReference type="NCBI Taxonomy" id="510951"/>
    <lineage>
        <taxon>Eukaryota</taxon>
        <taxon>Fungi</taxon>
        <taxon>Dikarya</taxon>
        <taxon>Ascomycota</taxon>
        <taxon>Pezizomycotina</taxon>
        <taxon>Sordariomycetes</taxon>
        <taxon>Sordariomycetidae</taxon>
        <taxon>Sordariales</taxon>
        <taxon>Sordariaceae</taxon>
        <taxon>Neurospora</taxon>
    </lineage>
</organism>
<name>F8N1N3_NEUT8</name>
<dbReference type="GeneID" id="20822769"/>
<dbReference type="KEGG" id="nte:NEUTE1DRAFT115012"/>
<dbReference type="EMBL" id="GL891382">
    <property type="protein sequence ID" value="EGO53159.1"/>
    <property type="molecule type" value="Genomic_DNA"/>
</dbReference>